<dbReference type="InterPro" id="IPR001356">
    <property type="entry name" value="HD"/>
</dbReference>
<evidence type="ECO:0000259" key="3">
    <source>
        <dbReference type="PROSITE" id="PS50071"/>
    </source>
</evidence>
<dbReference type="Proteomes" id="UP001623330">
    <property type="component" value="Unassembled WGS sequence"/>
</dbReference>
<comment type="subcellular location">
    <subcellularLocation>
        <location evidence="1 2">Nucleus</location>
    </subcellularLocation>
</comment>
<evidence type="ECO:0000256" key="1">
    <source>
        <dbReference type="PROSITE-ProRule" id="PRU00108"/>
    </source>
</evidence>
<dbReference type="Pfam" id="PF00046">
    <property type="entry name" value="Homeodomain"/>
    <property type="match status" value="1"/>
</dbReference>
<keyword evidence="1 2" id="KW-0539">Nucleus</keyword>
<comment type="caution">
    <text evidence="4">The sequence shown here is derived from an EMBL/GenBank/DDBJ whole genome shotgun (WGS) entry which is preliminary data.</text>
</comment>
<gene>
    <name evidence="4" type="ORF">RNJ44_02995</name>
</gene>
<feature type="domain" description="Homeobox" evidence="3">
    <location>
        <begin position="113"/>
        <end position="168"/>
    </location>
</feature>
<proteinExistence type="predicted"/>
<dbReference type="SUPFAM" id="SSF46689">
    <property type="entry name" value="Homeodomain-like"/>
    <property type="match status" value="1"/>
</dbReference>
<evidence type="ECO:0000256" key="2">
    <source>
        <dbReference type="RuleBase" id="RU000682"/>
    </source>
</evidence>
<keyword evidence="5" id="KW-1185">Reference proteome</keyword>
<evidence type="ECO:0000313" key="4">
    <source>
        <dbReference type="EMBL" id="KAL3234233.1"/>
    </source>
</evidence>
<sequence>MSIKKITIPDLLNPSNQENLKEKLEEINKQLISLCSSLPKRNCVPAPSSDILRSLSRTKLDSQEIRLIKTTYRLSTLLSKLQEKDVVFNVVTKDHLLRNGAPNPYAQPYRGHRFTKENVHTLEAWYSNHIDKPYLDPKSLHSLAQKTNLSTVQIKNWVSNRRRKQTSPSPLTKI</sequence>
<dbReference type="SMART" id="SM00389">
    <property type="entry name" value="HOX"/>
    <property type="match status" value="1"/>
</dbReference>
<feature type="DNA-binding region" description="Homeobox" evidence="1">
    <location>
        <begin position="115"/>
        <end position="169"/>
    </location>
</feature>
<dbReference type="CDD" id="cd00086">
    <property type="entry name" value="homeodomain"/>
    <property type="match status" value="1"/>
</dbReference>
<evidence type="ECO:0000313" key="5">
    <source>
        <dbReference type="Proteomes" id="UP001623330"/>
    </source>
</evidence>
<dbReference type="EMBL" id="JBEVYD010000003">
    <property type="protein sequence ID" value="KAL3234233.1"/>
    <property type="molecule type" value="Genomic_DNA"/>
</dbReference>
<organism evidence="4 5">
    <name type="scientific">Nakaseomyces bracarensis</name>
    <dbReference type="NCBI Taxonomy" id="273131"/>
    <lineage>
        <taxon>Eukaryota</taxon>
        <taxon>Fungi</taxon>
        <taxon>Dikarya</taxon>
        <taxon>Ascomycota</taxon>
        <taxon>Saccharomycotina</taxon>
        <taxon>Saccharomycetes</taxon>
        <taxon>Saccharomycetales</taxon>
        <taxon>Saccharomycetaceae</taxon>
        <taxon>Nakaseomyces</taxon>
    </lineage>
</organism>
<reference evidence="4 5" key="1">
    <citation type="submission" date="2024-05" db="EMBL/GenBank/DDBJ databases">
        <title>Long read based assembly of the Candida bracarensis genome reveals expanded adhesin content.</title>
        <authorList>
            <person name="Marcet-Houben M."/>
            <person name="Ksiezopolska E."/>
            <person name="Gabaldon T."/>
        </authorList>
    </citation>
    <scope>NUCLEOTIDE SEQUENCE [LARGE SCALE GENOMIC DNA]</scope>
    <source>
        <strain evidence="4 5">CBM6</strain>
    </source>
</reference>
<protein>
    <submittedName>
        <fullName evidence="4">Silenced mating-type protein ALPHA2</fullName>
    </submittedName>
</protein>
<keyword evidence="1 2" id="KW-0238">DNA-binding</keyword>
<dbReference type="Gene3D" id="1.10.10.60">
    <property type="entry name" value="Homeodomain-like"/>
    <property type="match status" value="1"/>
</dbReference>
<dbReference type="PROSITE" id="PS50071">
    <property type="entry name" value="HOMEOBOX_2"/>
    <property type="match status" value="1"/>
</dbReference>
<keyword evidence="1 2" id="KW-0371">Homeobox</keyword>
<dbReference type="InterPro" id="IPR009057">
    <property type="entry name" value="Homeodomain-like_sf"/>
</dbReference>
<accession>A0ABR4NYH1</accession>
<name>A0ABR4NYH1_9SACH</name>